<reference evidence="3 4" key="1">
    <citation type="submission" date="2024-01" db="EMBL/GenBank/DDBJ databases">
        <title>A draft genome for a cacao thread blight-causing isolate of Paramarasmius palmivorus.</title>
        <authorList>
            <person name="Baruah I.K."/>
            <person name="Bukari Y."/>
            <person name="Amoako-Attah I."/>
            <person name="Meinhardt L.W."/>
            <person name="Bailey B.A."/>
            <person name="Cohen S.P."/>
        </authorList>
    </citation>
    <scope>NUCLEOTIDE SEQUENCE [LARGE SCALE GENOMIC DNA]</scope>
    <source>
        <strain evidence="3 4">GH-12</strain>
    </source>
</reference>
<feature type="region of interest" description="Disordered" evidence="2">
    <location>
        <begin position="1"/>
        <end position="25"/>
    </location>
</feature>
<dbReference type="SUPFAM" id="SSF52047">
    <property type="entry name" value="RNI-like"/>
    <property type="match status" value="1"/>
</dbReference>
<gene>
    <name evidence="3" type="ORF">VNI00_003321</name>
</gene>
<dbReference type="EMBL" id="JAYKXP010000008">
    <property type="protein sequence ID" value="KAK7054858.1"/>
    <property type="molecule type" value="Genomic_DNA"/>
</dbReference>
<evidence type="ECO:0000256" key="1">
    <source>
        <dbReference type="SAM" id="Coils"/>
    </source>
</evidence>
<comment type="caution">
    <text evidence="3">The sequence shown here is derived from an EMBL/GenBank/DDBJ whole genome shotgun (WGS) entry which is preliminary data.</text>
</comment>
<dbReference type="InterPro" id="IPR032675">
    <property type="entry name" value="LRR_dom_sf"/>
</dbReference>
<dbReference type="AlphaFoldDB" id="A0AAW0DSD2"/>
<feature type="coiled-coil region" evidence="1">
    <location>
        <begin position="218"/>
        <end position="252"/>
    </location>
</feature>
<name>A0AAW0DSD2_9AGAR</name>
<organism evidence="3 4">
    <name type="scientific">Paramarasmius palmivorus</name>
    <dbReference type="NCBI Taxonomy" id="297713"/>
    <lineage>
        <taxon>Eukaryota</taxon>
        <taxon>Fungi</taxon>
        <taxon>Dikarya</taxon>
        <taxon>Basidiomycota</taxon>
        <taxon>Agaricomycotina</taxon>
        <taxon>Agaricomycetes</taxon>
        <taxon>Agaricomycetidae</taxon>
        <taxon>Agaricales</taxon>
        <taxon>Marasmiineae</taxon>
        <taxon>Marasmiaceae</taxon>
        <taxon>Paramarasmius</taxon>
    </lineage>
</organism>
<dbReference type="Proteomes" id="UP001383192">
    <property type="component" value="Unassembled WGS sequence"/>
</dbReference>
<evidence type="ECO:0000313" key="3">
    <source>
        <dbReference type="EMBL" id="KAK7054858.1"/>
    </source>
</evidence>
<keyword evidence="4" id="KW-1185">Reference proteome</keyword>
<feature type="compositionally biased region" description="Polar residues" evidence="2">
    <location>
        <begin position="9"/>
        <end position="21"/>
    </location>
</feature>
<dbReference type="Gene3D" id="3.80.10.10">
    <property type="entry name" value="Ribonuclease Inhibitor"/>
    <property type="match status" value="1"/>
</dbReference>
<accession>A0AAW0DSD2</accession>
<evidence type="ECO:0008006" key="5">
    <source>
        <dbReference type="Google" id="ProtNLM"/>
    </source>
</evidence>
<protein>
    <recommendedName>
        <fullName evidence="5">F-box domain-containing protein</fullName>
    </recommendedName>
</protein>
<sequence>MRLRRSTRETQSLLQASNSGPPQRRNDDMSYLFDNLTCPQLVSLEVTVWDTTRTNLEPLVDLLSRSQCPLNDLTLEIPYIHRWPPHFLEILECCPRISTIEVNTWEGEKGMETFTYALLVALCRVISDDSQNVGPNLKEVRINEEGSSANQELVSGLMDLLEIRSERRRIHGGSVGNFHFIFGEADFSLDATFDSRIRKMADEGVKCDIQWAKTLSYLEEELLELERCEEEIERVGEALAELLKQRRTLLNKIERRRSWMAPIRKLPVEVLEEIFAIHCLFESQYSLDVSPNTSRPNIAPTLNLAQVSHHWRHIVNSSPRLWSTIRIDVSVKVDMVSLLGHYLSNSKEYPLDLDFTALFSRENSRAKRNSLYAGMAIAKMLSRHFSRIENLNLTMKMDIFNHCTSLQSLDIRSLNVGEDSLIDVNIPSLRHLSVNAHGEDIPIFLGHLTLPQLDSLEITVWSGEELGGTSLEPLVDLLRRSECRLSNLSLDIPYIYTSNIELQVLFGLCSGISRLHVNTWQGKKGRDTFIYELLDALRTPSAASGESKGMLASHLAEMRVVEENSSVDQVTATALLDIIEARNGRRIDDGTSVWDLKLEFGQLWECPMSVLGRFNARMSGLADKGVRCTVEWAKGAFPEC</sequence>
<proteinExistence type="predicted"/>
<keyword evidence="1" id="KW-0175">Coiled coil</keyword>
<evidence type="ECO:0000256" key="2">
    <source>
        <dbReference type="SAM" id="MobiDB-lite"/>
    </source>
</evidence>
<evidence type="ECO:0000313" key="4">
    <source>
        <dbReference type="Proteomes" id="UP001383192"/>
    </source>
</evidence>